<accession>A0ABY6Z793</accession>
<dbReference type="RefSeq" id="WP_268046207.1">
    <property type="nucleotide sequence ID" value="NZ_CP104064.1"/>
</dbReference>
<dbReference type="Proteomes" id="UP001164803">
    <property type="component" value="Chromosome"/>
</dbReference>
<name>A0ABY6Z793_9BACL</name>
<dbReference type="EMBL" id="CP104064">
    <property type="protein sequence ID" value="WAH38620.1"/>
    <property type="molecule type" value="Genomic_DNA"/>
</dbReference>
<sequence>MSASDVRVKKVAVELDKPRHLCYDMNAFADLEEKFGSVQKAFDALKSEKLSAVRYILWAGLTHEDDKLTERGVGKLFTLGDIPALVRPMMDAITSSLPKADEAKNE</sequence>
<evidence type="ECO:0000313" key="2">
    <source>
        <dbReference type="Proteomes" id="UP001164803"/>
    </source>
</evidence>
<evidence type="ECO:0000313" key="1">
    <source>
        <dbReference type="EMBL" id="WAH38620.1"/>
    </source>
</evidence>
<keyword evidence="2" id="KW-1185">Reference proteome</keyword>
<gene>
    <name evidence="1" type="ORF">NZD86_09120</name>
</gene>
<protein>
    <submittedName>
        <fullName evidence="1">Uncharacterized protein</fullName>
    </submittedName>
</protein>
<organism evidence="1 2">
    <name type="scientific">Alicyclobacillus dauci</name>
    <dbReference type="NCBI Taxonomy" id="1475485"/>
    <lineage>
        <taxon>Bacteria</taxon>
        <taxon>Bacillati</taxon>
        <taxon>Bacillota</taxon>
        <taxon>Bacilli</taxon>
        <taxon>Bacillales</taxon>
        <taxon>Alicyclobacillaceae</taxon>
        <taxon>Alicyclobacillus</taxon>
    </lineage>
</organism>
<reference evidence="1" key="1">
    <citation type="submission" date="2022-08" db="EMBL/GenBank/DDBJ databases">
        <title>Alicyclobacillus dauci DSM2870, complete genome.</title>
        <authorList>
            <person name="Wang Q."/>
            <person name="Cai R."/>
            <person name="Wang Z."/>
        </authorList>
    </citation>
    <scope>NUCLEOTIDE SEQUENCE</scope>
    <source>
        <strain evidence="1">DSM 28700</strain>
    </source>
</reference>
<proteinExistence type="predicted"/>